<feature type="region of interest" description="Domain IV, binds dsDNA" evidence="8">
    <location>
        <begin position="369"/>
        <end position="492"/>
    </location>
</feature>
<accession>A0A1A0N3D4</accession>
<dbReference type="NCBIfam" id="TIGR00362">
    <property type="entry name" value="DnaA"/>
    <property type="match status" value="1"/>
</dbReference>
<dbReference type="InterPro" id="IPR003593">
    <property type="entry name" value="AAA+_ATPase"/>
</dbReference>
<dbReference type="PANTHER" id="PTHR30050">
    <property type="entry name" value="CHROMOSOMAL REPLICATION INITIATOR PROTEIN DNAA"/>
    <property type="match status" value="1"/>
</dbReference>
<dbReference type="Pfam" id="PF08299">
    <property type="entry name" value="Bac_DnaA_C"/>
    <property type="match status" value="1"/>
</dbReference>
<sequence>MTANPSSSFTDIWKSVVAELNGDLGGTTTLTAQQRAWLRMVQPLVLTEGFALLSVPTQFVQNEIERHLREPIIAALSRHLGQRVDLGVRIAVPETDERPAATETAETAEIPDPQPVTAADDLDEDAEELSSADETWPRYFNRPPADESADLSLNRRYTFDTFVIGASNRFAHAATLAIAEAPARAYNPLFIWGESGLGKTHLLHAAGNYAQKLFPGMRVKYVSTEQFTNDFINSLRDDRTASFKRSFRDIDVLLVDDIQFIEGKESTQEEFFHTFNTLHNANKQIVISSDRPPKQLATLEDRLRTRFEWGLITDVQPPELETRIAILRKKAQMDRLDVPDDVLELIASRIDRNIRELEGALIRVTAFASLNKTMIDKSLAEIVLRDLIADAGTTQISIATIMAATAEYFETTVEELRGPGKTRAVALSRQIAMYLCRELTDLSLPRIGQAFGRDHTTVMYAERKIKKEMASRREVFDHVKELTTRIRQRSKH</sequence>
<dbReference type="GO" id="GO:0005886">
    <property type="term" value="C:plasma membrane"/>
    <property type="evidence" value="ECO:0007669"/>
    <property type="project" value="TreeGrafter"/>
</dbReference>
<dbReference type="GO" id="GO:0003688">
    <property type="term" value="F:DNA replication origin binding"/>
    <property type="evidence" value="ECO:0007669"/>
    <property type="project" value="UniProtKB-UniRule"/>
</dbReference>
<feature type="domain" description="AAA+ ATPase" evidence="13">
    <location>
        <begin position="185"/>
        <end position="313"/>
    </location>
</feature>
<evidence type="ECO:0000256" key="5">
    <source>
        <dbReference type="ARBA" id="ARBA00022840"/>
    </source>
</evidence>
<dbReference type="HAMAP" id="MF_00377">
    <property type="entry name" value="DnaA_bact"/>
    <property type="match status" value="1"/>
</dbReference>
<comment type="subunit">
    <text evidence="8">Oligomerizes as a right-handed, spiral filament on DNA at oriC.</text>
</comment>
<dbReference type="InterPro" id="IPR020591">
    <property type="entry name" value="Chromosome_initiator_DnaA-like"/>
</dbReference>
<dbReference type="OrthoDB" id="9807019at2"/>
<dbReference type="SUPFAM" id="SSF48295">
    <property type="entry name" value="TrpR-like"/>
    <property type="match status" value="1"/>
</dbReference>
<dbReference type="AlphaFoldDB" id="A0A1A0N3D4"/>
<proteinExistence type="inferred from homology"/>
<dbReference type="FunFam" id="1.10.8.60:FF:000003">
    <property type="entry name" value="Chromosomal replication initiator protein DnaA"/>
    <property type="match status" value="1"/>
</dbReference>
<evidence type="ECO:0000313" key="16">
    <source>
        <dbReference type="Proteomes" id="UP000093962"/>
    </source>
</evidence>
<evidence type="ECO:0000256" key="4">
    <source>
        <dbReference type="ARBA" id="ARBA00022741"/>
    </source>
</evidence>
<dbReference type="InterPro" id="IPR018312">
    <property type="entry name" value="Chromosome_initiator_DnaA_CS"/>
</dbReference>
<feature type="binding site" evidence="8">
    <location>
        <position position="200"/>
    </location>
    <ligand>
        <name>ATP</name>
        <dbReference type="ChEBI" id="CHEBI:30616"/>
    </ligand>
</feature>
<dbReference type="Gene3D" id="3.30.300.180">
    <property type="match status" value="1"/>
</dbReference>
<dbReference type="PANTHER" id="PTHR30050:SF2">
    <property type="entry name" value="CHROMOSOMAL REPLICATION INITIATOR PROTEIN DNAA"/>
    <property type="match status" value="1"/>
</dbReference>
<feature type="binding site" evidence="8">
    <location>
        <position position="199"/>
    </location>
    <ligand>
        <name>ATP</name>
        <dbReference type="ChEBI" id="CHEBI:30616"/>
    </ligand>
</feature>
<keyword evidence="2 8" id="KW-0963">Cytoplasm</keyword>
<dbReference type="FunFam" id="1.10.1750.10:FF:000002">
    <property type="entry name" value="Chromosomal replication initiator protein DnaA"/>
    <property type="match status" value="1"/>
</dbReference>
<dbReference type="GO" id="GO:0006275">
    <property type="term" value="P:regulation of DNA replication"/>
    <property type="evidence" value="ECO:0007669"/>
    <property type="project" value="UniProtKB-UniRule"/>
</dbReference>
<name>A0A1A0N3D4_MYCMU</name>
<dbReference type="EMBL" id="LZSF01000024">
    <property type="protein sequence ID" value="OBA91821.1"/>
    <property type="molecule type" value="Genomic_DNA"/>
</dbReference>
<dbReference type="InterPro" id="IPR010921">
    <property type="entry name" value="Trp_repressor/repl_initiator"/>
</dbReference>
<dbReference type="CDD" id="cd06571">
    <property type="entry name" value="Bac_DnaA_C"/>
    <property type="match status" value="1"/>
</dbReference>
<gene>
    <name evidence="8" type="primary">dnaA</name>
    <name evidence="15" type="ORF">A5642_00705</name>
</gene>
<dbReference type="SMART" id="SM00382">
    <property type="entry name" value="AAA"/>
    <property type="match status" value="1"/>
</dbReference>
<dbReference type="CDD" id="cd00009">
    <property type="entry name" value="AAA"/>
    <property type="match status" value="1"/>
</dbReference>
<dbReference type="InterPro" id="IPR013317">
    <property type="entry name" value="DnaA_dom"/>
</dbReference>
<comment type="function">
    <text evidence="8 10">Plays an essential role in the initiation and regulation of chromosomal replication. ATP-DnaA binds to the origin of replication (oriC) to initiate formation of the DNA replication initiation complex once per cell cycle. Binds the DnaA box (a 9 base pair repeat at the origin) and separates the double-stranded (ds)DNA. Forms a right-handed helical filament on oriC DNA; dsDNA binds to the exterior of the filament while single-stranded (ss)DNA is stabiized in the filament's interior. The ATP-DnaA-oriC complex binds and stabilizes one strand of the AT-rich DNA unwinding element (DUE), permitting loading of DNA polymerase. After initiation quickly degrades to an ADP-DnaA complex that is not apt for DNA replication. Binds acidic phospholipids.</text>
</comment>
<organism evidence="15 16">
    <name type="scientific">Mycolicibacterium mucogenicum</name>
    <name type="common">Mycobacterium mucogenicum</name>
    <dbReference type="NCBI Taxonomy" id="56689"/>
    <lineage>
        <taxon>Bacteria</taxon>
        <taxon>Bacillati</taxon>
        <taxon>Actinomycetota</taxon>
        <taxon>Actinomycetes</taxon>
        <taxon>Mycobacteriales</taxon>
        <taxon>Mycobacteriaceae</taxon>
        <taxon>Mycolicibacterium</taxon>
    </lineage>
</organism>
<evidence type="ECO:0000256" key="12">
    <source>
        <dbReference type="SAM" id="MobiDB-lite"/>
    </source>
</evidence>
<dbReference type="SUPFAM" id="SSF52540">
    <property type="entry name" value="P-loop containing nucleoside triphosphate hydrolases"/>
    <property type="match status" value="1"/>
</dbReference>
<dbReference type="GO" id="GO:0005524">
    <property type="term" value="F:ATP binding"/>
    <property type="evidence" value="ECO:0007669"/>
    <property type="project" value="UniProtKB-UniRule"/>
</dbReference>
<keyword evidence="4 8" id="KW-0547">Nucleotide-binding</keyword>
<evidence type="ECO:0000256" key="8">
    <source>
        <dbReference type="HAMAP-Rule" id="MF_00377"/>
    </source>
</evidence>
<comment type="subcellular location">
    <subcellularLocation>
        <location evidence="8">Cytoplasm</location>
    </subcellularLocation>
</comment>
<dbReference type="Gene3D" id="1.10.8.60">
    <property type="match status" value="1"/>
</dbReference>
<dbReference type="Gene3D" id="3.40.50.300">
    <property type="entry name" value="P-loop containing nucleotide triphosphate hydrolases"/>
    <property type="match status" value="1"/>
</dbReference>
<dbReference type="InterPro" id="IPR027417">
    <property type="entry name" value="P-loop_NTPase"/>
</dbReference>
<feature type="binding site" evidence="8">
    <location>
        <position position="198"/>
    </location>
    <ligand>
        <name>ATP</name>
        <dbReference type="ChEBI" id="CHEBI:30616"/>
    </ligand>
</feature>
<evidence type="ECO:0000256" key="10">
    <source>
        <dbReference type="RuleBase" id="RU000577"/>
    </source>
</evidence>
<evidence type="ECO:0000256" key="1">
    <source>
        <dbReference type="ARBA" id="ARBA00006583"/>
    </source>
</evidence>
<evidence type="ECO:0000256" key="11">
    <source>
        <dbReference type="RuleBase" id="RU004227"/>
    </source>
</evidence>
<keyword evidence="3 8" id="KW-0235">DNA replication</keyword>
<feature type="compositionally biased region" description="Low complexity" evidence="12">
    <location>
        <begin position="101"/>
        <end position="111"/>
    </location>
</feature>
<protein>
    <recommendedName>
        <fullName evidence="8 9">Chromosomal replication initiator protein DnaA</fullName>
    </recommendedName>
</protein>
<dbReference type="GO" id="GO:0008289">
    <property type="term" value="F:lipid binding"/>
    <property type="evidence" value="ECO:0007669"/>
    <property type="project" value="UniProtKB-KW"/>
</dbReference>
<evidence type="ECO:0000256" key="2">
    <source>
        <dbReference type="ARBA" id="ARBA00022490"/>
    </source>
</evidence>
<dbReference type="NCBIfam" id="NF010686">
    <property type="entry name" value="PRK14086.1"/>
    <property type="match status" value="1"/>
</dbReference>
<dbReference type="GO" id="GO:0006270">
    <property type="term" value="P:DNA replication initiation"/>
    <property type="evidence" value="ECO:0007669"/>
    <property type="project" value="UniProtKB-UniRule"/>
</dbReference>
<keyword evidence="6 8" id="KW-0446">Lipid-binding</keyword>
<dbReference type="PROSITE" id="PS01008">
    <property type="entry name" value="DNAA"/>
    <property type="match status" value="1"/>
</dbReference>
<keyword evidence="5 8" id="KW-0067">ATP-binding</keyword>
<dbReference type="RefSeq" id="WP_064857437.1">
    <property type="nucleotide sequence ID" value="NZ_LZSF01000024.1"/>
</dbReference>
<evidence type="ECO:0000256" key="7">
    <source>
        <dbReference type="ARBA" id="ARBA00023125"/>
    </source>
</evidence>
<feature type="region of interest" description="Domain III, AAA+ region" evidence="8">
    <location>
        <begin position="152"/>
        <end position="368"/>
    </location>
</feature>
<dbReference type="PRINTS" id="PR00051">
    <property type="entry name" value="DNAA"/>
</dbReference>
<evidence type="ECO:0000259" key="13">
    <source>
        <dbReference type="SMART" id="SM00382"/>
    </source>
</evidence>
<keyword evidence="7 8" id="KW-0238">DNA-binding</keyword>
<dbReference type="GO" id="GO:0005737">
    <property type="term" value="C:cytoplasm"/>
    <property type="evidence" value="ECO:0007669"/>
    <property type="project" value="UniProtKB-SubCell"/>
</dbReference>
<comment type="caution">
    <text evidence="8">Lacks conserved residue(s) required for the propagation of feature annotation.</text>
</comment>
<comment type="caution">
    <text evidence="15">The sequence shown here is derived from an EMBL/GenBank/DDBJ whole genome shotgun (WGS) entry which is preliminary data.</text>
</comment>
<evidence type="ECO:0000313" key="15">
    <source>
        <dbReference type="EMBL" id="OBA91821.1"/>
    </source>
</evidence>
<dbReference type="Gene3D" id="1.10.1750.10">
    <property type="match status" value="1"/>
</dbReference>
<evidence type="ECO:0000256" key="9">
    <source>
        <dbReference type="NCBIfam" id="TIGR00362"/>
    </source>
</evidence>
<feature type="binding site" evidence="8">
    <location>
        <position position="196"/>
    </location>
    <ligand>
        <name>ATP</name>
        <dbReference type="ChEBI" id="CHEBI:30616"/>
    </ligand>
</feature>
<feature type="region of interest" description="Domain I, interacts with DnaA modulators" evidence="8">
    <location>
        <begin position="1"/>
        <end position="101"/>
    </location>
</feature>
<evidence type="ECO:0000256" key="6">
    <source>
        <dbReference type="ARBA" id="ARBA00023121"/>
    </source>
</evidence>
<dbReference type="InterPro" id="IPR001957">
    <property type="entry name" value="Chromosome_initiator_DnaA"/>
</dbReference>
<dbReference type="Proteomes" id="UP000093962">
    <property type="component" value="Unassembled WGS sequence"/>
</dbReference>
<evidence type="ECO:0000259" key="14">
    <source>
        <dbReference type="SMART" id="SM00760"/>
    </source>
</evidence>
<feature type="region of interest" description="Disordered" evidence="12">
    <location>
        <begin position="94"/>
        <end position="122"/>
    </location>
</feature>
<dbReference type="InterPro" id="IPR038454">
    <property type="entry name" value="DnaA_N_sf"/>
</dbReference>
<comment type="domain">
    <text evidence="8">Domain I is involved in oligomerization and binding regulators, domain II is flexibile and of varying length in different bacteria, domain III forms the AAA+ region, while domain IV binds dsDNA.</text>
</comment>
<evidence type="ECO:0000256" key="3">
    <source>
        <dbReference type="ARBA" id="ARBA00022705"/>
    </source>
</evidence>
<dbReference type="Pfam" id="PF00308">
    <property type="entry name" value="Bac_DnaA"/>
    <property type="match status" value="1"/>
</dbReference>
<dbReference type="SMART" id="SM00760">
    <property type="entry name" value="Bac_DnaA_C"/>
    <property type="match status" value="1"/>
</dbReference>
<reference evidence="15 16" key="1">
    <citation type="submission" date="2016-06" db="EMBL/GenBank/DDBJ databases">
        <authorList>
            <person name="Kjaerup R.B."/>
            <person name="Dalgaard T.S."/>
            <person name="Juul-Madsen H.R."/>
        </authorList>
    </citation>
    <scope>NUCLEOTIDE SEQUENCE [LARGE SCALE GENOMIC DNA]</scope>
    <source>
        <strain evidence="15 16">1199456.5</strain>
    </source>
</reference>
<dbReference type="FunFam" id="3.40.50.300:FF:000150">
    <property type="entry name" value="Chromosomal replication initiator protein DnaA"/>
    <property type="match status" value="1"/>
</dbReference>
<feature type="domain" description="Chromosomal replication initiator DnaA C-terminal" evidence="14">
    <location>
        <begin position="397"/>
        <end position="465"/>
    </location>
</feature>
<comment type="similarity">
    <text evidence="1 8 11">Belongs to the DnaA family.</text>
</comment>
<dbReference type="InterPro" id="IPR013159">
    <property type="entry name" value="DnaA_C"/>
</dbReference>